<dbReference type="InterPro" id="IPR024775">
    <property type="entry name" value="DinB-like"/>
</dbReference>
<organism evidence="2 3">
    <name type="scientific">Domibacillus aminovorans</name>
    <dbReference type="NCBI Taxonomy" id="29332"/>
    <lineage>
        <taxon>Bacteria</taxon>
        <taxon>Bacillati</taxon>
        <taxon>Bacillota</taxon>
        <taxon>Bacilli</taxon>
        <taxon>Bacillales</taxon>
        <taxon>Bacillaceae</taxon>
        <taxon>Domibacillus</taxon>
    </lineage>
</organism>
<protein>
    <recommendedName>
        <fullName evidence="1">DinB-like domain-containing protein</fullName>
    </recommendedName>
</protein>
<dbReference type="EMBL" id="LQWY01000021">
    <property type="protein sequence ID" value="OAH61330.1"/>
    <property type="molecule type" value="Genomic_DNA"/>
</dbReference>
<dbReference type="Pfam" id="PF12867">
    <property type="entry name" value="DinB_2"/>
    <property type="match status" value="1"/>
</dbReference>
<evidence type="ECO:0000313" key="3">
    <source>
        <dbReference type="Proteomes" id="UP000076935"/>
    </source>
</evidence>
<feature type="domain" description="DinB-like" evidence="1">
    <location>
        <begin position="6"/>
        <end position="144"/>
    </location>
</feature>
<dbReference type="InterPro" id="IPR034660">
    <property type="entry name" value="DinB/YfiT-like"/>
</dbReference>
<dbReference type="RefSeq" id="WP_063965395.1">
    <property type="nucleotide sequence ID" value="NZ_JBCNAN010000045.1"/>
</dbReference>
<comment type="caution">
    <text evidence="2">The sequence shown here is derived from an EMBL/GenBank/DDBJ whole genome shotgun (WGS) entry which is preliminary data.</text>
</comment>
<dbReference type="Proteomes" id="UP000076935">
    <property type="component" value="Unassembled WGS sequence"/>
</dbReference>
<reference evidence="2 3" key="1">
    <citation type="submission" date="2016-01" db="EMBL/GenBank/DDBJ databases">
        <title>Investigation of taxonomic status of Bacillus aminovorans.</title>
        <authorList>
            <person name="Verma A."/>
            <person name="Pal Y."/>
            <person name="Krishnamurthi S."/>
        </authorList>
    </citation>
    <scope>NUCLEOTIDE SEQUENCE [LARGE SCALE GENOMIC DNA]</scope>
    <source>
        <strain evidence="2 3">DSM 1314</strain>
    </source>
</reference>
<dbReference type="STRING" id="29332.AWH48_09795"/>
<dbReference type="Gene3D" id="1.20.120.450">
    <property type="entry name" value="dinb family like domain"/>
    <property type="match status" value="1"/>
</dbReference>
<keyword evidence="3" id="KW-1185">Reference proteome</keyword>
<gene>
    <name evidence="2" type="ORF">AWH49_13025</name>
</gene>
<dbReference type="SUPFAM" id="SSF109854">
    <property type="entry name" value="DinB/YfiT-like putative metalloenzymes"/>
    <property type="match status" value="1"/>
</dbReference>
<proteinExistence type="predicted"/>
<accession>A0A177L6F3</accession>
<sequence length="152" mass="16754">MESIKQFGFSRAATIGALQQAPKEKWGEQPDGYPNTIHWNAGHIYFAAEGLLHMADDSYEIERPKWGAMFATGTRPSEWTGDVPEAEEIVQALEQQAGRIKAHFAEKLSAEASNPLTIAGFEMATVEAILQFVTWHEGTHVGIIKSLTNAVK</sequence>
<dbReference type="AlphaFoldDB" id="A0A177L6F3"/>
<evidence type="ECO:0000313" key="2">
    <source>
        <dbReference type="EMBL" id="OAH61330.1"/>
    </source>
</evidence>
<name>A0A177L6F3_9BACI</name>
<evidence type="ECO:0000259" key="1">
    <source>
        <dbReference type="Pfam" id="PF12867"/>
    </source>
</evidence>